<dbReference type="KEGG" id="boz:DBV39_06810"/>
<evidence type="ECO:0000313" key="2">
    <source>
        <dbReference type="EMBL" id="AWB33464.1"/>
    </source>
</evidence>
<dbReference type="EMBL" id="CP028901">
    <property type="protein sequence ID" value="AWB33464.1"/>
    <property type="molecule type" value="Genomic_DNA"/>
</dbReference>
<dbReference type="RefSeq" id="WP_108620893.1">
    <property type="nucleotide sequence ID" value="NZ_CP028901.1"/>
</dbReference>
<keyword evidence="3" id="KW-1185">Reference proteome</keyword>
<gene>
    <name evidence="2" type="ORF">DBV39_06810</name>
</gene>
<feature type="transmembrane region" description="Helical" evidence="1">
    <location>
        <begin position="220"/>
        <end position="242"/>
    </location>
</feature>
<organism evidence="2 3">
    <name type="scientific">Orrella marina</name>
    <dbReference type="NCBI Taxonomy" id="2163011"/>
    <lineage>
        <taxon>Bacteria</taxon>
        <taxon>Pseudomonadati</taxon>
        <taxon>Pseudomonadota</taxon>
        <taxon>Betaproteobacteria</taxon>
        <taxon>Burkholderiales</taxon>
        <taxon>Alcaligenaceae</taxon>
        <taxon>Orrella</taxon>
    </lineage>
</organism>
<evidence type="ECO:0008006" key="4">
    <source>
        <dbReference type="Google" id="ProtNLM"/>
    </source>
</evidence>
<proteinExistence type="predicted"/>
<feature type="transmembrane region" description="Helical" evidence="1">
    <location>
        <begin position="147"/>
        <end position="169"/>
    </location>
</feature>
<feature type="transmembrane region" description="Helical" evidence="1">
    <location>
        <begin position="96"/>
        <end position="116"/>
    </location>
</feature>
<protein>
    <recommendedName>
        <fullName evidence="4">Transmembrane protein</fullName>
    </recommendedName>
</protein>
<dbReference type="Proteomes" id="UP000244571">
    <property type="component" value="Chromosome"/>
</dbReference>
<dbReference type="OrthoDB" id="5298483at2"/>
<feature type="transmembrane region" description="Helical" evidence="1">
    <location>
        <begin position="49"/>
        <end position="69"/>
    </location>
</feature>
<dbReference type="AlphaFoldDB" id="A0A2R4XIA0"/>
<feature type="transmembrane region" description="Helical" evidence="1">
    <location>
        <begin position="21"/>
        <end position="43"/>
    </location>
</feature>
<dbReference type="InterPro" id="IPR047798">
    <property type="entry name" value="BPSS1780-like"/>
</dbReference>
<keyword evidence="1" id="KW-0812">Transmembrane</keyword>
<keyword evidence="1" id="KW-0472">Membrane</keyword>
<accession>A0A2R4XIA0</accession>
<evidence type="ECO:0000256" key="1">
    <source>
        <dbReference type="SAM" id="Phobius"/>
    </source>
</evidence>
<feature type="transmembrane region" description="Helical" evidence="1">
    <location>
        <begin position="190"/>
        <end position="214"/>
    </location>
</feature>
<sequence length="268" mass="29695">MQAVNLPAAAGWQWIRMGWELFRLQPAAILTWTMLISLVLIFSMMAAPIGPLIFIAFVPTITYLTLSACRSVHTGKRLLPSEWFAPLKQKGLFRKLIKLGGIYVAICLIAGLIAFLPFSAQLSEAMQIVVDTEDLAPLMEALNTPMMIFGVFYFLLAALFWYAPVLIGWHGTTISQSLFFSAVACWRNKWALVVYAVIWAFIFSGVDLLLGIMISIGIPISLIAALQVPANILAGSVLYCSFYPTYITVFGQDRIAREIDQSTSGTER</sequence>
<name>A0A2R4XIA0_9BURK</name>
<keyword evidence="1" id="KW-1133">Transmembrane helix</keyword>
<reference evidence="2 3" key="1">
    <citation type="submission" date="2018-04" db="EMBL/GenBank/DDBJ databases">
        <title>Bordetella sp. HZ20 isolated from seawater.</title>
        <authorList>
            <person name="Sun C."/>
        </authorList>
    </citation>
    <scope>NUCLEOTIDE SEQUENCE [LARGE SCALE GENOMIC DNA]</scope>
    <source>
        <strain evidence="2 3">HZ20</strain>
    </source>
</reference>
<evidence type="ECO:0000313" key="3">
    <source>
        <dbReference type="Proteomes" id="UP000244571"/>
    </source>
</evidence>
<dbReference type="NCBIfam" id="NF041043">
    <property type="entry name" value="BPSS1780_fam"/>
    <property type="match status" value="1"/>
</dbReference>